<keyword evidence="4 5" id="KW-0472">Membrane</keyword>
<keyword evidence="2 5" id="KW-0812">Transmembrane</keyword>
<feature type="transmembrane region" description="Helical" evidence="5">
    <location>
        <begin position="82"/>
        <end position="102"/>
    </location>
</feature>
<dbReference type="Proteomes" id="UP000243547">
    <property type="component" value="Unassembled WGS sequence"/>
</dbReference>
<evidence type="ECO:0000256" key="4">
    <source>
        <dbReference type="ARBA" id="ARBA00023136"/>
    </source>
</evidence>
<keyword evidence="1 5" id="KW-1003">Cell membrane</keyword>
<feature type="transmembrane region" description="Helical" evidence="5">
    <location>
        <begin position="48"/>
        <end position="70"/>
    </location>
</feature>
<comment type="subcellular location">
    <subcellularLocation>
        <location evidence="5">Cell membrane</location>
        <topology evidence="5">Multi-pass membrane protein</topology>
    </subcellularLocation>
</comment>
<name>A0A1M6LJA9_9FIRM</name>
<comment type="similarity">
    <text evidence="5">Belongs to the UPF0756 family.</text>
</comment>
<dbReference type="GO" id="GO:0005886">
    <property type="term" value="C:plasma membrane"/>
    <property type="evidence" value="ECO:0007669"/>
    <property type="project" value="UniProtKB-SubCell"/>
</dbReference>
<dbReference type="PANTHER" id="PTHR38452">
    <property type="entry name" value="UPF0756 MEMBRANE PROTEIN YEAL"/>
    <property type="match status" value="1"/>
</dbReference>
<evidence type="ECO:0000313" key="7">
    <source>
        <dbReference type="Proteomes" id="UP000243547"/>
    </source>
</evidence>
<feature type="transmembrane region" description="Helical" evidence="5">
    <location>
        <begin position="137"/>
        <end position="155"/>
    </location>
</feature>
<reference evidence="7" key="1">
    <citation type="submission" date="2016-11" db="EMBL/GenBank/DDBJ databases">
        <authorList>
            <person name="Varghese N."/>
            <person name="Submissions S."/>
        </authorList>
    </citation>
    <scope>NUCLEOTIDE SEQUENCE [LARGE SCALE GENOMIC DNA]</scope>
    <source>
        <strain evidence="7">DSM 14826</strain>
    </source>
</reference>
<gene>
    <name evidence="6" type="ORF">SAMN02745227_00532</name>
</gene>
<evidence type="ECO:0000256" key="3">
    <source>
        <dbReference type="ARBA" id="ARBA00022989"/>
    </source>
</evidence>
<dbReference type="PANTHER" id="PTHR38452:SF1">
    <property type="entry name" value="UPF0756 MEMBRANE PROTEIN YEAL"/>
    <property type="match status" value="1"/>
</dbReference>
<dbReference type="HAMAP" id="MF_01874">
    <property type="entry name" value="UPF0756"/>
    <property type="match status" value="1"/>
</dbReference>
<protein>
    <recommendedName>
        <fullName evidence="5">UPF0756 membrane protein SAMN02745227_00532</fullName>
    </recommendedName>
</protein>
<keyword evidence="3 5" id="KW-1133">Transmembrane helix</keyword>
<dbReference type="STRING" id="1120989.SAMN02745227_00532"/>
<dbReference type="InterPro" id="IPR007382">
    <property type="entry name" value="UPF0756_TM"/>
</dbReference>
<dbReference type="RefSeq" id="WP_072906057.1">
    <property type="nucleotide sequence ID" value="NZ_FRAI01000005.1"/>
</dbReference>
<accession>A0A1M6LJA9</accession>
<evidence type="ECO:0000256" key="2">
    <source>
        <dbReference type="ARBA" id="ARBA00022692"/>
    </source>
</evidence>
<keyword evidence="7" id="KW-1185">Reference proteome</keyword>
<proteinExistence type="inferred from homology"/>
<evidence type="ECO:0000313" key="6">
    <source>
        <dbReference type="EMBL" id="SHJ71285.1"/>
    </source>
</evidence>
<dbReference type="OrthoDB" id="80306at2"/>
<evidence type="ECO:0000256" key="1">
    <source>
        <dbReference type="ARBA" id="ARBA00022475"/>
    </source>
</evidence>
<dbReference type="AlphaFoldDB" id="A0A1M6LJA9"/>
<feature type="transmembrane region" description="Helical" evidence="5">
    <location>
        <begin position="6"/>
        <end position="36"/>
    </location>
</feature>
<evidence type="ECO:0000256" key="5">
    <source>
        <dbReference type="HAMAP-Rule" id="MF_01874"/>
    </source>
</evidence>
<dbReference type="EMBL" id="FRAI01000005">
    <property type="protein sequence ID" value="SHJ71285.1"/>
    <property type="molecule type" value="Genomic_DNA"/>
</dbReference>
<sequence>MFDKHWIEILLSVVLILSVITKNRAMAISTAIILLLKLIKADKPIEFIAKNGISWGIILITMGFLAPIVLGRYTLQDIKEVFLKPDGIIGFFAGISVALFGAKGIEVGPVNTNLTLGVIVGTFVAVAFLKGTPVGPLIGSGIGFMLLSLLAKLGLF</sequence>
<feature type="transmembrane region" description="Helical" evidence="5">
    <location>
        <begin position="114"/>
        <end position="131"/>
    </location>
</feature>
<organism evidence="6 7">
    <name type="scientific">Anaerobranca californiensis DSM 14826</name>
    <dbReference type="NCBI Taxonomy" id="1120989"/>
    <lineage>
        <taxon>Bacteria</taxon>
        <taxon>Bacillati</taxon>
        <taxon>Bacillota</taxon>
        <taxon>Clostridia</taxon>
        <taxon>Eubacteriales</taxon>
        <taxon>Proteinivoracaceae</taxon>
        <taxon>Anaerobranca</taxon>
    </lineage>
</organism>
<dbReference type="Pfam" id="PF04284">
    <property type="entry name" value="DUF441"/>
    <property type="match status" value="1"/>
</dbReference>